<dbReference type="Gene3D" id="3.40.50.300">
    <property type="entry name" value="P-loop containing nucleotide triphosphate hydrolases"/>
    <property type="match status" value="1"/>
</dbReference>
<name>A0A7C3UCB3_9EURY</name>
<dbReference type="InterPro" id="IPR027417">
    <property type="entry name" value="P-loop_NTPase"/>
</dbReference>
<evidence type="ECO:0000313" key="1">
    <source>
        <dbReference type="EMBL" id="HGE66530.1"/>
    </source>
</evidence>
<reference evidence="1" key="1">
    <citation type="journal article" date="2020" name="mSystems">
        <title>Genome- and Community-Level Interaction Insights into Carbon Utilization and Element Cycling Functions of Hydrothermarchaeota in Hydrothermal Sediment.</title>
        <authorList>
            <person name="Zhou Z."/>
            <person name="Liu Y."/>
            <person name="Xu W."/>
            <person name="Pan J."/>
            <person name="Luo Z.H."/>
            <person name="Li M."/>
        </authorList>
    </citation>
    <scope>NUCLEOTIDE SEQUENCE [LARGE SCALE GENOMIC DNA]</scope>
    <source>
        <strain evidence="1">SpSt-97</strain>
    </source>
</reference>
<organism evidence="1">
    <name type="scientific">Geoglobus ahangari</name>
    <dbReference type="NCBI Taxonomy" id="113653"/>
    <lineage>
        <taxon>Archaea</taxon>
        <taxon>Methanobacteriati</taxon>
        <taxon>Methanobacteriota</taxon>
        <taxon>Archaeoglobi</taxon>
        <taxon>Archaeoglobales</taxon>
        <taxon>Archaeoglobaceae</taxon>
        <taxon>Geoglobus</taxon>
    </lineage>
</organism>
<dbReference type="EMBL" id="DTPI01000031">
    <property type="protein sequence ID" value="HGE66530.1"/>
    <property type="molecule type" value="Genomic_DNA"/>
</dbReference>
<comment type="caution">
    <text evidence="1">The sequence shown here is derived from an EMBL/GenBank/DDBJ whole genome shotgun (WGS) entry which is preliminary data.</text>
</comment>
<dbReference type="AlphaFoldDB" id="A0A7C3UCB3"/>
<accession>A0A7C3UCB3</accession>
<gene>
    <name evidence="1" type="ORF">ENX77_05365</name>
</gene>
<dbReference type="SUPFAM" id="SSF52540">
    <property type="entry name" value="P-loop containing nucleoside triphosphate hydrolases"/>
    <property type="match status" value="1"/>
</dbReference>
<protein>
    <submittedName>
        <fullName evidence="1">Uncharacterized protein</fullName>
    </submittedName>
</protein>
<sequence length="133" mass="15741">MKFLKKIFGRKSEERELDLEEKVKEEFEPDEDFIDEDVIDLGWYWSENKKEWQLAKIKEEDRKIHFYVVGASGTGKSKFLEFLIRQDIRKGNGFEVINPHGDLIEDIKGYLALALPREELEESVVLIDPTHER</sequence>
<proteinExistence type="predicted"/>